<name>A0A366E665_9HYPH</name>
<reference evidence="2 3" key="1">
    <citation type="submission" date="2018-06" db="EMBL/GenBank/DDBJ databases">
        <title>Genomic Encyclopedia of Type Strains, Phase IV (KMG-IV): sequencing the most valuable type-strain genomes for metagenomic binning, comparative biology and taxonomic classification.</title>
        <authorList>
            <person name="Goeker M."/>
        </authorList>
    </citation>
    <scope>NUCLEOTIDE SEQUENCE [LARGE SCALE GENOMIC DNA]</scope>
    <source>
        <strain evidence="2 3">DSM 25619</strain>
    </source>
</reference>
<evidence type="ECO:0000256" key="1">
    <source>
        <dbReference type="SAM" id="SignalP"/>
    </source>
</evidence>
<sequence length="177" mass="19499">MLIRTVILKKTFACLASCTILLTATAVASAACMQNRASYSDKNQNYTLTFSPVQKEDEQSANSFTIIANEKPEFKLQGTVQWTEGATRPTAMITYNCAGDDAAEDEIDDCTIWQGVVYALKDGADAEFLPRNDEPAAAAILLPDFVSMLDSYDFGEVKPAEPLNWDVFRFKACTPEE</sequence>
<feature type="signal peptide" evidence="1">
    <location>
        <begin position="1"/>
        <end position="30"/>
    </location>
</feature>
<gene>
    <name evidence="2" type="ORF">DFR47_102654</name>
</gene>
<evidence type="ECO:0000313" key="3">
    <source>
        <dbReference type="Proteomes" id="UP000252893"/>
    </source>
</evidence>
<proteinExistence type="predicted"/>
<keyword evidence="3" id="KW-1185">Reference proteome</keyword>
<dbReference type="PROSITE" id="PS51257">
    <property type="entry name" value="PROKAR_LIPOPROTEIN"/>
    <property type="match status" value="1"/>
</dbReference>
<feature type="chain" id="PRO_5016693844" evidence="1">
    <location>
        <begin position="31"/>
        <end position="177"/>
    </location>
</feature>
<dbReference type="OrthoDB" id="7852244at2"/>
<evidence type="ECO:0000313" key="2">
    <source>
        <dbReference type="EMBL" id="RBO97863.1"/>
    </source>
</evidence>
<protein>
    <submittedName>
        <fullName evidence="2">Uncharacterized protein</fullName>
    </submittedName>
</protein>
<keyword evidence="1" id="KW-0732">Signal</keyword>
<dbReference type="EMBL" id="QNRH01000002">
    <property type="protein sequence ID" value="RBO97863.1"/>
    <property type="molecule type" value="Genomic_DNA"/>
</dbReference>
<accession>A0A366E665</accession>
<comment type="caution">
    <text evidence="2">The sequence shown here is derived from an EMBL/GenBank/DDBJ whole genome shotgun (WGS) entry which is preliminary data.</text>
</comment>
<dbReference type="Proteomes" id="UP000252893">
    <property type="component" value="Unassembled WGS sequence"/>
</dbReference>
<organism evidence="2 3">
    <name type="scientific">Pseudochrobactrum asaccharolyticum</name>
    <dbReference type="NCBI Taxonomy" id="354351"/>
    <lineage>
        <taxon>Bacteria</taxon>
        <taxon>Pseudomonadati</taxon>
        <taxon>Pseudomonadota</taxon>
        <taxon>Alphaproteobacteria</taxon>
        <taxon>Hyphomicrobiales</taxon>
        <taxon>Brucellaceae</taxon>
        <taxon>Pseudochrobactrum</taxon>
    </lineage>
</organism>
<dbReference type="AlphaFoldDB" id="A0A366E665"/>